<dbReference type="Proteomes" id="UP000712673">
    <property type="component" value="Unassembled WGS sequence"/>
</dbReference>
<reference evidence="1" key="1">
    <citation type="submission" date="2019-03" db="EMBL/GenBank/DDBJ databases">
        <title>Lake Tanganyika Metagenome-Assembled Genomes (MAGs).</title>
        <authorList>
            <person name="Tran P."/>
        </authorList>
    </citation>
    <scope>NUCLEOTIDE SEQUENCE</scope>
    <source>
        <strain evidence="1">K_DeepCast_65m_m2_066</strain>
    </source>
</reference>
<sequence>MPFANYQSVADVARPFRIHFRREPCVSPQPVPLSDSFRAEIDFTLREVPFDSSEAAVCETLIYPFLREVWRVYLETLTLWSHQPLVYDADLSGVPDYLVARRSPLGALIFDQPCLLVVEAKRDDFSRGWGQCLAAMLAAQKLNAVPEQTVYGITTNGQIWQFGHLYADVFTQDPRAFTLEDIDGLGAVLHFVFAQCCAQVARLFSAV</sequence>
<evidence type="ECO:0000313" key="1">
    <source>
        <dbReference type="EMBL" id="MBM3224466.1"/>
    </source>
</evidence>
<organism evidence="1 2">
    <name type="scientific">Tectimicrobiota bacterium</name>
    <dbReference type="NCBI Taxonomy" id="2528274"/>
    <lineage>
        <taxon>Bacteria</taxon>
        <taxon>Pseudomonadati</taxon>
        <taxon>Nitrospinota/Tectimicrobiota group</taxon>
        <taxon>Candidatus Tectimicrobiota</taxon>
    </lineage>
</organism>
<accession>A0A937W0E5</accession>
<dbReference type="EMBL" id="VGLS01000333">
    <property type="protein sequence ID" value="MBM3224466.1"/>
    <property type="molecule type" value="Genomic_DNA"/>
</dbReference>
<gene>
    <name evidence="1" type="ORF">FJZ47_11785</name>
</gene>
<protein>
    <submittedName>
        <fullName evidence="1">Uncharacterized protein</fullName>
    </submittedName>
</protein>
<comment type="caution">
    <text evidence="1">The sequence shown here is derived from an EMBL/GenBank/DDBJ whole genome shotgun (WGS) entry which is preliminary data.</text>
</comment>
<proteinExistence type="predicted"/>
<evidence type="ECO:0000313" key="2">
    <source>
        <dbReference type="Proteomes" id="UP000712673"/>
    </source>
</evidence>
<dbReference type="AlphaFoldDB" id="A0A937W0E5"/>
<name>A0A937W0E5_UNCTE</name>